<keyword evidence="3" id="KW-1185">Reference proteome</keyword>
<evidence type="ECO:0008006" key="4">
    <source>
        <dbReference type="Google" id="ProtNLM"/>
    </source>
</evidence>
<dbReference type="PANTHER" id="PTHR31118">
    <property type="entry name" value="CYCLASE-LIKE PROTEIN 2"/>
    <property type="match status" value="1"/>
</dbReference>
<sequence>MNAVKQATALSLSLYHNLIKLSRYGRPKVRQTEFSMETLVTKILVQLVSCKLFHATWAIRWSLFYDLSYPFDANTIYWPQAQKFQFTKQIINDGVNWYSSKEFVASEHGGTHLDAPYHFYEQGNFVGNIPLKDLIVPLIIADVSSMVNDDPNFVLYKHHLDFMINENFGKPCLIVFKFGWSKFVNDKQKYLGLGPNNTLNFPGLSSEVMDWITTSYKNVVGVGVDTSSVDPGASKDLPVHKLGSKAGLYNIENVNLSTTIPEYGCTALVMPMKIAQGSGAPVRFVAVCPKQVQTEF</sequence>
<protein>
    <recommendedName>
        <fullName evidence="4">Cyclase</fullName>
    </recommendedName>
</protein>
<evidence type="ECO:0000313" key="3">
    <source>
        <dbReference type="Proteomes" id="UP001152562"/>
    </source>
</evidence>
<gene>
    <name evidence="2" type="ORF">PIBRA_LOCUS14377</name>
</gene>
<dbReference type="PANTHER" id="PTHR31118:SF12">
    <property type="entry name" value="CYCLASE-LIKE PROTEIN 2"/>
    <property type="match status" value="1"/>
</dbReference>
<dbReference type="Proteomes" id="UP001152562">
    <property type="component" value="Unassembled WGS sequence"/>
</dbReference>
<dbReference type="InterPro" id="IPR037175">
    <property type="entry name" value="KFase_sf"/>
</dbReference>
<name>A0A9P0TUZ3_PIEBR</name>
<evidence type="ECO:0000256" key="1">
    <source>
        <dbReference type="ARBA" id="ARBA00007865"/>
    </source>
</evidence>
<dbReference type="AlphaFoldDB" id="A0A9P0TUZ3"/>
<dbReference type="GO" id="GO:0019441">
    <property type="term" value="P:L-tryptophan catabolic process to kynurenine"/>
    <property type="evidence" value="ECO:0007669"/>
    <property type="project" value="InterPro"/>
</dbReference>
<dbReference type="Pfam" id="PF04199">
    <property type="entry name" value="Cyclase"/>
    <property type="match status" value="1"/>
</dbReference>
<dbReference type="EMBL" id="CALOZG010000087">
    <property type="protein sequence ID" value="CAH4038892.1"/>
    <property type="molecule type" value="Genomic_DNA"/>
</dbReference>
<dbReference type="InterPro" id="IPR007325">
    <property type="entry name" value="KFase/CYL"/>
</dbReference>
<comment type="similarity">
    <text evidence="1">Belongs to the Cyclase 1 superfamily.</text>
</comment>
<dbReference type="SUPFAM" id="SSF102198">
    <property type="entry name" value="Putative cyclase"/>
    <property type="match status" value="1"/>
</dbReference>
<organism evidence="2 3">
    <name type="scientific">Pieris brassicae</name>
    <name type="common">White butterfly</name>
    <name type="synonym">Large white butterfly</name>
    <dbReference type="NCBI Taxonomy" id="7116"/>
    <lineage>
        <taxon>Eukaryota</taxon>
        <taxon>Metazoa</taxon>
        <taxon>Ecdysozoa</taxon>
        <taxon>Arthropoda</taxon>
        <taxon>Hexapoda</taxon>
        <taxon>Insecta</taxon>
        <taxon>Pterygota</taxon>
        <taxon>Neoptera</taxon>
        <taxon>Endopterygota</taxon>
        <taxon>Lepidoptera</taxon>
        <taxon>Glossata</taxon>
        <taxon>Ditrysia</taxon>
        <taxon>Papilionoidea</taxon>
        <taxon>Pieridae</taxon>
        <taxon>Pierinae</taxon>
        <taxon>Pieris</taxon>
    </lineage>
</organism>
<dbReference type="Gene3D" id="3.50.30.50">
    <property type="entry name" value="Putative cyclase"/>
    <property type="match status" value="1"/>
</dbReference>
<comment type="caution">
    <text evidence="2">The sequence shown here is derived from an EMBL/GenBank/DDBJ whole genome shotgun (WGS) entry which is preliminary data.</text>
</comment>
<accession>A0A9P0TUZ3</accession>
<dbReference type="GO" id="GO:0004061">
    <property type="term" value="F:arylformamidase activity"/>
    <property type="evidence" value="ECO:0007669"/>
    <property type="project" value="InterPro"/>
</dbReference>
<proteinExistence type="inferred from homology"/>
<reference evidence="2" key="1">
    <citation type="submission" date="2022-05" db="EMBL/GenBank/DDBJ databases">
        <authorList>
            <person name="Okamura Y."/>
        </authorList>
    </citation>
    <scope>NUCLEOTIDE SEQUENCE</scope>
</reference>
<evidence type="ECO:0000313" key="2">
    <source>
        <dbReference type="EMBL" id="CAH4038892.1"/>
    </source>
</evidence>